<dbReference type="AlphaFoldDB" id="A0A6N2KQ43"/>
<protein>
    <submittedName>
        <fullName evidence="1">Uncharacterized protein</fullName>
    </submittedName>
</protein>
<reference evidence="1" key="1">
    <citation type="submission" date="2019-03" db="EMBL/GenBank/DDBJ databases">
        <authorList>
            <person name="Mank J."/>
            <person name="Almeida P."/>
        </authorList>
    </citation>
    <scope>NUCLEOTIDE SEQUENCE</scope>
    <source>
        <strain evidence="1">78183</strain>
    </source>
</reference>
<proteinExistence type="predicted"/>
<sequence length="227" mass="25231">MDPLDRQIMKRRTYAYDNFLKVLDHLCLFMGPLGGRAQLNGSAQPRWSKRPNFTGLGLDLDHLNGLWREQSELIDSTLFTYCMNSNREVGRGRREAHLPLLPSRGDQGGFLSGSGVGVGGQESCWKRLTCIGACYHCIAEAGEEGLDYYRFVVVLPKEKPNWATVAFRGGYWMRLIVKMERVVGVGTEVTIVYSGGLSLAATCLWRCVAGFGVQMHFGPSICNCTPN</sequence>
<organism evidence="1">
    <name type="scientific">Salix viminalis</name>
    <name type="common">Common osier</name>
    <name type="synonym">Basket willow</name>
    <dbReference type="NCBI Taxonomy" id="40686"/>
    <lineage>
        <taxon>Eukaryota</taxon>
        <taxon>Viridiplantae</taxon>
        <taxon>Streptophyta</taxon>
        <taxon>Embryophyta</taxon>
        <taxon>Tracheophyta</taxon>
        <taxon>Spermatophyta</taxon>
        <taxon>Magnoliopsida</taxon>
        <taxon>eudicotyledons</taxon>
        <taxon>Gunneridae</taxon>
        <taxon>Pentapetalae</taxon>
        <taxon>rosids</taxon>
        <taxon>fabids</taxon>
        <taxon>Malpighiales</taxon>
        <taxon>Salicaceae</taxon>
        <taxon>Saliceae</taxon>
        <taxon>Salix</taxon>
    </lineage>
</organism>
<evidence type="ECO:0000313" key="1">
    <source>
        <dbReference type="EMBL" id="VFU30233.1"/>
    </source>
</evidence>
<dbReference type="EMBL" id="CAADRP010000591">
    <property type="protein sequence ID" value="VFU30233.1"/>
    <property type="molecule type" value="Genomic_DNA"/>
</dbReference>
<gene>
    <name evidence="1" type="ORF">SVIM_LOCUS115548</name>
</gene>
<name>A0A6N2KQ43_SALVM</name>
<accession>A0A6N2KQ43</accession>